<reference evidence="3" key="1">
    <citation type="journal article" date="2014" name="Front. Microbiol.">
        <title>High frequency of phylogenetically diverse reductive dehalogenase-homologous genes in deep subseafloor sedimentary metagenomes.</title>
        <authorList>
            <person name="Kawai M."/>
            <person name="Futagami T."/>
            <person name="Toyoda A."/>
            <person name="Takaki Y."/>
            <person name="Nishi S."/>
            <person name="Hori S."/>
            <person name="Arai W."/>
            <person name="Tsubouchi T."/>
            <person name="Morono Y."/>
            <person name="Uchiyama I."/>
            <person name="Ito T."/>
            <person name="Fujiyama A."/>
            <person name="Inagaki F."/>
            <person name="Takami H."/>
        </authorList>
    </citation>
    <scope>NUCLEOTIDE SEQUENCE</scope>
    <source>
        <strain evidence="3">Expedition CK06-06</strain>
    </source>
</reference>
<dbReference type="InterPro" id="IPR050361">
    <property type="entry name" value="MPP/UQCRC_Complex"/>
</dbReference>
<dbReference type="InterPro" id="IPR007863">
    <property type="entry name" value="Peptidase_M16_C"/>
</dbReference>
<organism evidence="3">
    <name type="scientific">marine sediment metagenome</name>
    <dbReference type="NCBI Taxonomy" id="412755"/>
    <lineage>
        <taxon>unclassified sequences</taxon>
        <taxon>metagenomes</taxon>
        <taxon>ecological metagenomes</taxon>
    </lineage>
</organism>
<dbReference type="InterPro" id="IPR011249">
    <property type="entry name" value="Metalloenz_LuxS/M16"/>
</dbReference>
<dbReference type="AlphaFoldDB" id="X0UXG6"/>
<dbReference type="GO" id="GO:0046872">
    <property type="term" value="F:metal ion binding"/>
    <property type="evidence" value="ECO:0007669"/>
    <property type="project" value="InterPro"/>
</dbReference>
<dbReference type="Pfam" id="PF05193">
    <property type="entry name" value="Peptidase_M16_C"/>
    <property type="match status" value="1"/>
</dbReference>
<proteinExistence type="inferred from homology"/>
<dbReference type="Gene3D" id="3.30.830.10">
    <property type="entry name" value="Metalloenzyme, LuxS/M16 peptidase-like"/>
    <property type="match status" value="2"/>
</dbReference>
<sequence length="266" mass="29671">MDSPQSRVDMLIDEVIWPAQPLGRDVAGSKETVTAIDRNMILDYQSTHYLPSNTVVGVAGDISHNEVVDSVTAVLGDWPDGVPGTWFPVDNGQDTSRLVAEQRKTEQVHLCLAVRGIWHMHPDRFILDLLNLILGEGMSSRLFLEIRERRGLAYEVHSHVSHFHDSGSVNIYAGVDPKRVEDAIEAILMELVKLREEQVSEAEITKAKELGKGRLMLRMEDTRSVAGWMGGQELLMGHILTVDEVISILDAVTASDLQRVARELFL</sequence>
<evidence type="ECO:0000259" key="2">
    <source>
        <dbReference type="Pfam" id="PF05193"/>
    </source>
</evidence>
<comment type="similarity">
    <text evidence="1">Belongs to the peptidase M16 family.</text>
</comment>
<evidence type="ECO:0000313" key="3">
    <source>
        <dbReference type="EMBL" id="GAG03902.1"/>
    </source>
</evidence>
<evidence type="ECO:0000256" key="1">
    <source>
        <dbReference type="ARBA" id="ARBA00007261"/>
    </source>
</evidence>
<dbReference type="PANTHER" id="PTHR11851:SF49">
    <property type="entry name" value="MITOCHONDRIAL-PROCESSING PEPTIDASE SUBUNIT ALPHA"/>
    <property type="match status" value="1"/>
</dbReference>
<protein>
    <recommendedName>
        <fullName evidence="2">Peptidase M16 C-terminal domain-containing protein</fullName>
    </recommendedName>
</protein>
<feature type="non-terminal residue" evidence="3">
    <location>
        <position position="266"/>
    </location>
</feature>
<comment type="caution">
    <text evidence="3">The sequence shown here is derived from an EMBL/GenBank/DDBJ whole genome shotgun (WGS) entry which is preliminary data.</text>
</comment>
<dbReference type="EMBL" id="BARS01025417">
    <property type="protein sequence ID" value="GAG03902.1"/>
    <property type="molecule type" value="Genomic_DNA"/>
</dbReference>
<dbReference type="SUPFAM" id="SSF63411">
    <property type="entry name" value="LuxS/MPP-like metallohydrolase"/>
    <property type="match status" value="2"/>
</dbReference>
<feature type="domain" description="Peptidase M16 C-terminal" evidence="2">
    <location>
        <begin position="36"/>
        <end position="209"/>
    </location>
</feature>
<name>X0UXG6_9ZZZZ</name>
<dbReference type="PANTHER" id="PTHR11851">
    <property type="entry name" value="METALLOPROTEASE"/>
    <property type="match status" value="1"/>
</dbReference>
<accession>X0UXG6</accession>
<gene>
    <name evidence="3" type="ORF">S01H1_40175</name>
</gene>